<name>A0AAD5V112_9APHY</name>
<evidence type="ECO:0000313" key="3">
    <source>
        <dbReference type="Proteomes" id="UP001212997"/>
    </source>
</evidence>
<proteinExistence type="predicted"/>
<feature type="compositionally biased region" description="Polar residues" evidence="1">
    <location>
        <begin position="642"/>
        <end position="654"/>
    </location>
</feature>
<organism evidence="2 3">
    <name type="scientific">Meripilus lineatus</name>
    <dbReference type="NCBI Taxonomy" id="2056292"/>
    <lineage>
        <taxon>Eukaryota</taxon>
        <taxon>Fungi</taxon>
        <taxon>Dikarya</taxon>
        <taxon>Basidiomycota</taxon>
        <taxon>Agaricomycotina</taxon>
        <taxon>Agaricomycetes</taxon>
        <taxon>Polyporales</taxon>
        <taxon>Meripilaceae</taxon>
        <taxon>Meripilus</taxon>
    </lineage>
</organism>
<evidence type="ECO:0000313" key="2">
    <source>
        <dbReference type="EMBL" id="KAJ3483338.1"/>
    </source>
</evidence>
<keyword evidence="3" id="KW-1185">Reference proteome</keyword>
<feature type="compositionally biased region" description="Pro residues" evidence="1">
    <location>
        <begin position="603"/>
        <end position="612"/>
    </location>
</feature>
<protein>
    <recommendedName>
        <fullName evidence="4">Transcription factor domain-containing protein</fullName>
    </recommendedName>
</protein>
<evidence type="ECO:0008006" key="4">
    <source>
        <dbReference type="Google" id="ProtNLM"/>
    </source>
</evidence>
<dbReference type="CDD" id="cd12148">
    <property type="entry name" value="fungal_TF_MHR"/>
    <property type="match status" value="1"/>
</dbReference>
<feature type="region of interest" description="Disordered" evidence="1">
    <location>
        <begin position="589"/>
        <end position="654"/>
    </location>
</feature>
<sequence>MLRRGRRLQQVEAVYGKTACDENPLYYTEPPSNVIPRLTSEFFESSFFRRLQAQRPILVPSEFHDRFNEFNSGNPEALSVPGQLISMALAIWGASFSVNEKGHEYLQEIRETRQRISDINDMLREMLYLIDIHGILRRPSWDGVRLILLVLPLTHEIQSPAERQVMHETALSQIHALSPATSDPNNGPVDFLDALVKARTFWYAFVQDGVINGLRSGRLLLDEDDLSMFEATLPRALDNSRECALYASSHRYSEIPLKISSVCRDIHGALTGPKARRRADVDERAIEIAWNSLDRLWRDLDDLRHNGMGGLLEMEDVERYIHGWQIFIFQCHNVIREALKYRLVSAPLPNSYPVGPQSPAYRQDRLGRLYEVAKLRCHRTVRDVVSIIQRNLGTSFFQYDAALVRDGCFFAGFLLAGESGSRQHVDLCIQALKEMRWVFSKSEERIHTIMKVWESRVAHNRESSHSQPPSPTEDPQNSLASGSYAYSGRSPSHMPHLFFPGATVSLSSGSAPGTAYSEDGKWSSTMTENGEPSQRPSVSPQVTSNSPPFISPRTSAGLDPLPNGTGFGEPSTSALYMPSYYSDFSDAHVSRDAPTSASHSGPTTPPTLPPYPYLANNASYGCDSVSHQSAGRAMESHPDEAGSTSYQSTAPFYS</sequence>
<feature type="compositionally biased region" description="Polar residues" evidence="1">
    <location>
        <begin position="522"/>
        <end position="554"/>
    </location>
</feature>
<dbReference type="Proteomes" id="UP001212997">
    <property type="component" value="Unassembled WGS sequence"/>
</dbReference>
<comment type="caution">
    <text evidence="2">The sequence shown here is derived from an EMBL/GenBank/DDBJ whole genome shotgun (WGS) entry which is preliminary data.</text>
</comment>
<evidence type="ECO:0000256" key="1">
    <source>
        <dbReference type="SAM" id="MobiDB-lite"/>
    </source>
</evidence>
<reference evidence="2" key="1">
    <citation type="submission" date="2022-07" db="EMBL/GenBank/DDBJ databases">
        <title>Genome Sequence of Physisporinus lineatus.</title>
        <authorList>
            <person name="Buettner E."/>
        </authorList>
    </citation>
    <scope>NUCLEOTIDE SEQUENCE</scope>
    <source>
        <strain evidence="2">VT162</strain>
    </source>
</reference>
<dbReference type="EMBL" id="JANAWD010000232">
    <property type="protein sequence ID" value="KAJ3483338.1"/>
    <property type="molecule type" value="Genomic_DNA"/>
</dbReference>
<accession>A0AAD5V112</accession>
<feature type="region of interest" description="Disordered" evidence="1">
    <location>
        <begin position="509"/>
        <end position="570"/>
    </location>
</feature>
<feature type="region of interest" description="Disordered" evidence="1">
    <location>
        <begin position="459"/>
        <end position="485"/>
    </location>
</feature>
<dbReference type="AlphaFoldDB" id="A0AAD5V112"/>
<gene>
    <name evidence="2" type="ORF">NLI96_g6390</name>
</gene>